<evidence type="ECO:0000313" key="4">
    <source>
        <dbReference type="EMBL" id="SIT04512.1"/>
    </source>
</evidence>
<dbReference type="PROSITE" id="PS50887">
    <property type="entry name" value="GGDEF"/>
    <property type="match status" value="1"/>
</dbReference>
<dbReference type="SMART" id="SM00091">
    <property type="entry name" value="PAS"/>
    <property type="match status" value="1"/>
</dbReference>
<dbReference type="SUPFAM" id="SSF55785">
    <property type="entry name" value="PYP-like sensor domain (PAS domain)"/>
    <property type="match status" value="1"/>
</dbReference>
<dbReference type="PROSITE" id="PS50112">
    <property type="entry name" value="PAS"/>
    <property type="match status" value="1"/>
</dbReference>
<dbReference type="CDD" id="cd00130">
    <property type="entry name" value="PAS"/>
    <property type="match status" value="1"/>
</dbReference>
<dbReference type="AlphaFoldDB" id="A0A1N7P1Q3"/>
<evidence type="ECO:0000313" key="5">
    <source>
        <dbReference type="Proteomes" id="UP000185999"/>
    </source>
</evidence>
<dbReference type="PANTHER" id="PTHR44757:SF2">
    <property type="entry name" value="BIOFILM ARCHITECTURE MAINTENANCE PROTEIN MBAA"/>
    <property type="match status" value="1"/>
</dbReference>
<reference evidence="5" key="1">
    <citation type="submission" date="2017-01" db="EMBL/GenBank/DDBJ databases">
        <authorList>
            <person name="Varghese N."/>
            <person name="Submissions S."/>
        </authorList>
    </citation>
    <scope>NUCLEOTIDE SEQUENCE [LARGE SCALE GENOMIC DNA]</scope>
    <source>
        <strain evidence="5">DSM 22306</strain>
    </source>
</reference>
<dbReference type="PANTHER" id="PTHR44757">
    <property type="entry name" value="DIGUANYLATE CYCLASE DGCP"/>
    <property type="match status" value="1"/>
</dbReference>
<dbReference type="NCBIfam" id="TIGR00254">
    <property type="entry name" value="GGDEF"/>
    <property type="match status" value="1"/>
</dbReference>
<gene>
    <name evidence="4" type="ORF">SAMN05421760_11241</name>
</gene>
<feature type="domain" description="GGDEF" evidence="3">
    <location>
        <begin position="154"/>
        <end position="290"/>
    </location>
</feature>
<organism evidence="4 5">
    <name type="scientific">Neptunomonas antarctica</name>
    <dbReference type="NCBI Taxonomy" id="619304"/>
    <lineage>
        <taxon>Bacteria</taxon>
        <taxon>Pseudomonadati</taxon>
        <taxon>Pseudomonadota</taxon>
        <taxon>Gammaproteobacteria</taxon>
        <taxon>Oceanospirillales</taxon>
        <taxon>Oceanospirillaceae</taxon>
        <taxon>Neptunomonas</taxon>
    </lineage>
</organism>
<dbReference type="EMBL" id="FTOE01000012">
    <property type="protein sequence ID" value="SIT04512.1"/>
    <property type="molecule type" value="Genomic_DNA"/>
</dbReference>
<dbReference type="Pfam" id="PF08447">
    <property type="entry name" value="PAS_3"/>
    <property type="match status" value="1"/>
</dbReference>
<accession>A0A1N7P1Q3</accession>
<dbReference type="FunFam" id="3.30.70.270:FF:000001">
    <property type="entry name" value="Diguanylate cyclase domain protein"/>
    <property type="match status" value="1"/>
</dbReference>
<dbReference type="SUPFAM" id="SSF55073">
    <property type="entry name" value="Nucleotide cyclase"/>
    <property type="match status" value="1"/>
</dbReference>
<evidence type="ECO:0000259" key="2">
    <source>
        <dbReference type="PROSITE" id="PS50112"/>
    </source>
</evidence>
<dbReference type="OrthoDB" id="9812358at2"/>
<proteinExistence type="predicted"/>
<keyword evidence="5" id="KW-1185">Reference proteome</keyword>
<dbReference type="Pfam" id="PF00990">
    <property type="entry name" value="GGDEF"/>
    <property type="match status" value="1"/>
</dbReference>
<dbReference type="InterPro" id="IPR052155">
    <property type="entry name" value="Biofilm_reg_signaling"/>
</dbReference>
<comment type="cofactor">
    <cofactor evidence="1">
        <name>Mg(2+)</name>
        <dbReference type="ChEBI" id="CHEBI:18420"/>
    </cofactor>
</comment>
<dbReference type="Gene3D" id="3.30.70.270">
    <property type="match status" value="1"/>
</dbReference>
<dbReference type="InterPro" id="IPR000160">
    <property type="entry name" value="GGDEF_dom"/>
</dbReference>
<feature type="domain" description="PAS" evidence="2">
    <location>
        <begin position="1"/>
        <end position="71"/>
    </location>
</feature>
<dbReference type="InterPro" id="IPR000014">
    <property type="entry name" value="PAS"/>
</dbReference>
<dbReference type="NCBIfam" id="TIGR00229">
    <property type="entry name" value="sensory_box"/>
    <property type="match status" value="1"/>
</dbReference>
<evidence type="ECO:0000256" key="1">
    <source>
        <dbReference type="ARBA" id="ARBA00001946"/>
    </source>
</evidence>
<dbReference type="InterPro" id="IPR035965">
    <property type="entry name" value="PAS-like_dom_sf"/>
</dbReference>
<dbReference type="InterPro" id="IPR043128">
    <property type="entry name" value="Rev_trsase/Diguanyl_cyclase"/>
</dbReference>
<dbReference type="InterPro" id="IPR013655">
    <property type="entry name" value="PAS_fold_3"/>
</dbReference>
<dbReference type="Proteomes" id="UP000185999">
    <property type="component" value="Unassembled WGS sequence"/>
</dbReference>
<dbReference type="GO" id="GO:0003824">
    <property type="term" value="F:catalytic activity"/>
    <property type="evidence" value="ECO:0007669"/>
    <property type="project" value="UniProtKB-ARBA"/>
</dbReference>
<evidence type="ECO:0000259" key="3">
    <source>
        <dbReference type="PROSITE" id="PS50887"/>
    </source>
</evidence>
<dbReference type="InterPro" id="IPR029787">
    <property type="entry name" value="Nucleotide_cyclase"/>
</dbReference>
<protein>
    <submittedName>
        <fullName evidence="4">PAS domain S-box-containing protein/diguanylate cyclase (GGDEF) domain-containing protein</fullName>
    </submittedName>
</protein>
<dbReference type="CDD" id="cd01949">
    <property type="entry name" value="GGDEF"/>
    <property type="match status" value="1"/>
</dbReference>
<dbReference type="SMART" id="SM00267">
    <property type="entry name" value="GGDEF"/>
    <property type="match status" value="1"/>
</dbReference>
<sequence length="306" mass="34369">MLASLRDYIDNLLEAVCLVDEGGNFIYLSSGFPRILGYKVEELLGHTMIEFVHPDDRELTQTAAQNIMKDESTIEFENRYIHKDGKVVHLLWNAHWNTQDKIGVAVARDITIHKAQLSFLQNLAFYDKLTHLPNRSLFSDRLHQALARARREKGQFALLFIDLDKLKYVNDTAGHQTGDRLLFSTANCLSSCIRESDTVSRFGGDEFVVIFDRIKSVDGAMAIANKILNQLRTSVSVKTASGEQFVIQASIGVAVYPDHGKNEKNLLEVADKAMYIAKQRGGNSAQLASANLLIDNNLSNRKTQRK</sequence>
<name>A0A1N7P1Q3_9GAMM</name>
<dbReference type="STRING" id="619304.SAMN05421760_11241"/>
<dbReference type="Gene3D" id="3.30.450.20">
    <property type="entry name" value="PAS domain"/>
    <property type="match status" value="1"/>
</dbReference>
<dbReference type="RefSeq" id="WP_054342030.1">
    <property type="nucleotide sequence ID" value="NZ_FTOE01000012.1"/>
</dbReference>